<dbReference type="AlphaFoldDB" id="A0A371BG57"/>
<comment type="function">
    <text evidence="11">Participates in chain elongation of fatty acids. Catalyzes the reduction of trans-2-enoyl-CoAs of varying chain lengths from 6:1 to 16:1, having maximum activity with 10:1 CoA. Has no 2,4-dienoyl-CoA reductase activity.</text>
</comment>
<keyword evidence="4" id="KW-0597">Phosphoprotein</keyword>
<organism evidence="21 22">
    <name type="scientific">Sphingorhabdus pulchriflava</name>
    <dbReference type="NCBI Taxonomy" id="2292257"/>
    <lineage>
        <taxon>Bacteria</taxon>
        <taxon>Pseudomonadati</taxon>
        <taxon>Pseudomonadota</taxon>
        <taxon>Alphaproteobacteria</taxon>
        <taxon>Sphingomonadales</taxon>
        <taxon>Sphingomonadaceae</taxon>
        <taxon>Sphingorhabdus</taxon>
    </lineage>
</organism>
<evidence type="ECO:0000256" key="3">
    <source>
        <dbReference type="ARBA" id="ARBA00022516"/>
    </source>
</evidence>
<evidence type="ECO:0000313" key="22">
    <source>
        <dbReference type="Proteomes" id="UP000263833"/>
    </source>
</evidence>
<protein>
    <recommendedName>
        <fullName evidence="14">Peroxisomal trans-2-enoyl-CoA reductase</fullName>
        <ecNumber evidence="13">1.3.1.38</ecNumber>
    </recommendedName>
</protein>
<keyword evidence="22" id="KW-1185">Reference proteome</keyword>
<evidence type="ECO:0000256" key="11">
    <source>
        <dbReference type="ARBA" id="ARBA00037124"/>
    </source>
</evidence>
<dbReference type="InterPro" id="IPR052388">
    <property type="entry name" value="Peroxisomal_t2-enoyl-CoA_red"/>
</dbReference>
<dbReference type="SUPFAM" id="SSF51735">
    <property type="entry name" value="NAD(P)-binding Rossmann-fold domains"/>
    <property type="match status" value="1"/>
</dbReference>
<reference evidence="22" key="1">
    <citation type="submission" date="2018-08" db="EMBL/GenBank/DDBJ databases">
        <authorList>
            <person name="Kim S.-J."/>
            <person name="Jung G.-Y."/>
        </authorList>
    </citation>
    <scope>NUCLEOTIDE SEQUENCE [LARGE SCALE GENOMIC DNA]</scope>
    <source>
        <strain evidence="22">GY_G</strain>
    </source>
</reference>
<evidence type="ECO:0000256" key="18">
    <source>
        <dbReference type="ARBA" id="ARBA00049251"/>
    </source>
</evidence>
<keyword evidence="7" id="KW-0560">Oxidoreductase</keyword>
<comment type="catalytic activity">
    <reaction evidence="15">
        <text>(2E)-dodecenoyl-CoA + NADPH + H(+) = dodecanoyl-CoA + NADP(+)</text>
        <dbReference type="Rhea" id="RHEA:44964"/>
        <dbReference type="ChEBI" id="CHEBI:15378"/>
        <dbReference type="ChEBI" id="CHEBI:57330"/>
        <dbReference type="ChEBI" id="CHEBI:57375"/>
        <dbReference type="ChEBI" id="CHEBI:57783"/>
        <dbReference type="ChEBI" id="CHEBI:58349"/>
    </reaction>
    <physiologicalReaction direction="left-to-right" evidence="15">
        <dbReference type="Rhea" id="RHEA:44965"/>
    </physiologicalReaction>
</comment>
<comment type="pathway">
    <text evidence="2">Lipid metabolism.</text>
</comment>
<evidence type="ECO:0000256" key="12">
    <source>
        <dbReference type="ARBA" id="ARBA00038622"/>
    </source>
</evidence>
<evidence type="ECO:0000256" key="16">
    <source>
        <dbReference type="ARBA" id="ARBA00048686"/>
    </source>
</evidence>
<keyword evidence="10" id="KW-0275">Fatty acid biosynthesis</keyword>
<dbReference type="Gene3D" id="3.40.50.720">
    <property type="entry name" value="NAD(P)-binding Rossmann-like Domain"/>
    <property type="match status" value="1"/>
</dbReference>
<comment type="subcellular location">
    <subcellularLocation>
        <location evidence="1">Peroxisome</location>
    </subcellularLocation>
</comment>
<gene>
    <name evidence="21" type="ORF">DXH95_03935</name>
</gene>
<dbReference type="PANTHER" id="PTHR24317">
    <property type="entry name" value="PEROXISOMAL TRANS-2-ENOYL-COA REDUCTASE"/>
    <property type="match status" value="1"/>
</dbReference>
<dbReference type="OrthoDB" id="7449653at2"/>
<keyword evidence="3" id="KW-0444">Lipid biosynthesis</keyword>
<dbReference type="PANTHER" id="PTHR24317:SF7">
    <property type="entry name" value="PEROXISOMAL TRANS-2-ENOYL-COA REDUCTASE"/>
    <property type="match status" value="1"/>
</dbReference>
<evidence type="ECO:0000256" key="7">
    <source>
        <dbReference type="ARBA" id="ARBA00023002"/>
    </source>
</evidence>
<evidence type="ECO:0000256" key="13">
    <source>
        <dbReference type="ARBA" id="ARBA00038849"/>
    </source>
</evidence>
<evidence type="ECO:0000256" key="10">
    <source>
        <dbReference type="ARBA" id="ARBA00023160"/>
    </source>
</evidence>
<name>A0A371BG57_9SPHN</name>
<comment type="catalytic activity">
    <reaction evidence="18">
        <text>a (2E)-enoyl-CoA + NADPH + H(+) = a 2,3-saturated acyl-CoA + NADP(+)</text>
        <dbReference type="Rhea" id="RHEA:33763"/>
        <dbReference type="ChEBI" id="CHEBI:15378"/>
        <dbReference type="ChEBI" id="CHEBI:57783"/>
        <dbReference type="ChEBI" id="CHEBI:58349"/>
        <dbReference type="ChEBI" id="CHEBI:58856"/>
        <dbReference type="ChEBI" id="CHEBI:65111"/>
        <dbReference type="EC" id="1.3.1.38"/>
    </reaction>
    <physiologicalReaction direction="left-to-right" evidence="18">
        <dbReference type="Rhea" id="RHEA:33764"/>
    </physiologicalReaction>
</comment>
<evidence type="ECO:0000256" key="5">
    <source>
        <dbReference type="ARBA" id="ARBA00022832"/>
    </source>
</evidence>
<proteinExistence type="predicted"/>
<evidence type="ECO:0000256" key="17">
    <source>
        <dbReference type="ARBA" id="ARBA00049108"/>
    </source>
</evidence>
<evidence type="ECO:0000256" key="9">
    <source>
        <dbReference type="ARBA" id="ARBA00023140"/>
    </source>
</evidence>
<accession>A0A371BG57</accession>
<comment type="caution">
    <text evidence="21">The sequence shown here is derived from an EMBL/GenBank/DDBJ whole genome shotgun (WGS) entry which is preliminary data.</text>
</comment>
<evidence type="ECO:0000256" key="1">
    <source>
        <dbReference type="ARBA" id="ARBA00004275"/>
    </source>
</evidence>
<keyword evidence="8" id="KW-0443">Lipid metabolism</keyword>
<comment type="subunit">
    <text evidence="12">Interacts with PEX5, probably required to target it into peroxisomes.</text>
</comment>
<evidence type="ECO:0000256" key="8">
    <source>
        <dbReference type="ARBA" id="ARBA00023098"/>
    </source>
</evidence>
<evidence type="ECO:0000256" key="19">
    <source>
        <dbReference type="ARBA" id="ARBA00049386"/>
    </source>
</evidence>
<sequence length="171" mass="17890">MGVAVMGWLSGKIVHLVGMHPAIETGLNAAGATQSPAGPSDIFVHIAPAPHFVPAHEQSHADWRQTLDAGLDQRFLQAKDYAKQCRDRGLGGVVLFVGAPEQAYGVDQAAAAGALGNLTKTLGVEWARDGIRVNCILTHRADETVGNLAAYLVSDYAAYVTGAVMGVDGND</sequence>
<evidence type="ECO:0000256" key="14">
    <source>
        <dbReference type="ARBA" id="ARBA00041063"/>
    </source>
</evidence>
<evidence type="ECO:0000256" key="6">
    <source>
        <dbReference type="ARBA" id="ARBA00022857"/>
    </source>
</evidence>
<comment type="catalytic activity">
    <reaction evidence="17">
        <text>(2E)-hexenoyl-CoA + NADPH + H(+) = hexanoyl-CoA + NADP(+)</text>
        <dbReference type="Rhea" id="RHEA:44956"/>
        <dbReference type="ChEBI" id="CHEBI:15378"/>
        <dbReference type="ChEBI" id="CHEBI:57783"/>
        <dbReference type="ChEBI" id="CHEBI:58349"/>
        <dbReference type="ChEBI" id="CHEBI:62077"/>
        <dbReference type="ChEBI" id="CHEBI:62620"/>
    </reaction>
    <physiologicalReaction direction="left-to-right" evidence="17">
        <dbReference type="Rhea" id="RHEA:44957"/>
    </physiologicalReaction>
</comment>
<dbReference type="EC" id="1.3.1.38" evidence="13"/>
<comment type="catalytic activity">
    <reaction evidence="19">
        <text>(2E)-decenoyl-CoA + NADPH + H(+) = decanoyl-CoA + NADP(+)</text>
        <dbReference type="Rhea" id="RHEA:44960"/>
        <dbReference type="ChEBI" id="CHEBI:15378"/>
        <dbReference type="ChEBI" id="CHEBI:57783"/>
        <dbReference type="ChEBI" id="CHEBI:58349"/>
        <dbReference type="ChEBI" id="CHEBI:61406"/>
        <dbReference type="ChEBI" id="CHEBI:61430"/>
    </reaction>
    <physiologicalReaction direction="left-to-right" evidence="19">
        <dbReference type="Rhea" id="RHEA:44961"/>
    </physiologicalReaction>
</comment>
<dbReference type="GO" id="GO:0019166">
    <property type="term" value="F:trans-2-enoyl-CoA reductase (NADPH) activity"/>
    <property type="evidence" value="ECO:0007669"/>
    <property type="project" value="UniProtKB-EC"/>
</dbReference>
<evidence type="ECO:0000313" key="21">
    <source>
        <dbReference type="EMBL" id="RDV06579.1"/>
    </source>
</evidence>
<keyword evidence="5" id="KW-0276">Fatty acid metabolism</keyword>
<evidence type="ECO:0000256" key="2">
    <source>
        <dbReference type="ARBA" id="ARBA00005189"/>
    </source>
</evidence>
<evidence type="ECO:0000256" key="20">
    <source>
        <dbReference type="ARBA" id="ARBA00049559"/>
    </source>
</evidence>
<dbReference type="EMBL" id="QRGP01000001">
    <property type="protein sequence ID" value="RDV06579.1"/>
    <property type="molecule type" value="Genomic_DNA"/>
</dbReference>
<comment type="catalytic activity">
    <reaction evidence="16">
        <text>(2E)-tetradecenoyl-CoA + NADPH + H(+) = tetradecanoyl-CoA + NADP(+)</text>
        <dbReference type="Rhea" id="RHEA:44968"/>
        <dbReference type="ChEBI" id="CHEBI:15378"/>
        <dbReference type="ChEBI" id="CHEBI:57385"/>
        <dbReference type="ChEBI" id="CHEBI:57783"/>
        <dbReference type="ChEBI" id="CHEBI:58349"/>
        <dbReference type="ChEBI" id="CHEBI:61405"/>
    </reaction>
    <physiologicalReaction direction="left-to-right" evidence="16">
        <dbReference type="Rhea" id="RHEA:44969"/>
    </physiologicalReaction>
</comment>
<evidence type="ECO:0000256" key="15">
    <source>
        <dbReference type="ARBA" id="ARBA00047570"/>
    </source>
</evidence>
<dbReference type="Proteomes" id="UP000263833">
    <property type="component" value="Unassembled WGS sequence"/>
</dbReference>
<dbReference type="GO" id="GO:0006633">
    <property type="term" value="P:fatty acid biosynthetic process"/>
    <property type="evidence" value="ECO:0007669"/>
    <property type="project" value="UniProtKB-KW"/>
</dbReference>
<dbReference type="InterPro" id="IPR036291">
    <property type="entry name" value="NAD(P)-bd_dom_sf"/>
</dbReference>
<evidence type="ECO:0000256" key="4">
    <source>
        <dbReference type="ARBA" id="ARBA00022553"/>
    </source>
</evidence>
<dbReference type="InterPro" id="IPR002347">
    <property type="entry name" value="SDR_fam"/>
</dbReference>
<comment type="catalytic activity">
    <reaction evidence="20">
        <text>(2E)-octenoyl-CoA + NADPH + H(+) = octanoyl-CoA + NADP(+)</text>
        <dbReference type="Rhea" id="RHEA:44952"/>
        <dbReference type="ChEBI" id="CHEBI:15378"/>
        <dbReference type="ChEBI" id="CHEBI:57386"/>
        <dbReference type="ChEBI" id="CHEBI:57783"/>
        <dbReference type="ChEBI" id="CHEBI:58349"/>
        <dbReference type="ChEBI" id="CHEBI:62242"/>
    </reaction>
    <physiologicalReaction direction="left-to-right" evidence="20">
        <dbReference type="Rhea" id="RHEA:44953"/>
    </physiologicalReaction>
</comment>
<keyword evidence="6" id="KW-0521">NADP</keyword>
<dbReference type="Pfam" id="PF13561">
    <property type="entry name" value="adh_short_C2"/>
    <property type="match status" value="1"/>
</dbReference>
<keyword evidence="9" id="KW-0576">Peroxisome</keyword>